<comment type="caution">
    <text evidence="1">The sequence shown here is derived from an EMBL/GenBank/DDBJ whole genome shotgun (WGS) entry which is preliminary data.</text>
</comment>
<gene>
    <name evidence="1" type="ORF">M9H77_22293</name>
</gene>
<name>A0ACC0ARJ5_CATRO</name>
<organism evidence="1 2">
    <name type="scientific">Catharanthus roseus</name>
    <name type="common">Madagascar periwinkle</name>
    <name type="synonym">Vinca rosea</name>
    <dbReference type="NCBI Taxonomy" id="4058"/>
    <lineage>
        <taxon>Eukaryota</taxon>
        <taxon>Viridiplantae</taxon>
        <taxon>Streptophyta</taxon>
        <taxon>Embryophyta</taxon>
        <taxon>Tracheophyta</taxon>
        <taxon>Spermatophyta</taxon>
        <taxon>Magnoliopsida</taxon>
        <taxon>eudicotyledons</taxon>
        <taxon>Gunneridae</taxon>
        <taxon>Pentapetalae</taxon>
        <taxon>asterids</taxon>
        <taxon>lamiids</taxon>
        <taxon>Gentianales</taxon>
        <taxon>Apocynaceae</taxon>
        <taxon>Rauvolfioideae</taxon>
        <taxon>Vinceae</taxon>
        <taxon>Catharanthinae</taxon>
        <taxon>Catharanthus</taxon>
    </lineage>
</organism>
<dbReference type="EMBL" id="CM044705">
    <property type="protein sequence ID" value="KAI5662970.1"/>
    <property type="molecule type" value="Genomic_DNA"/>
</dbReference>
<proteinExistence type="predicted"/>
<accession>A0ACC0ARJ5</accession>
<dbReference type="Proteomes" id="UP001060085">
    <property type="component" value="Linkage Group LG05"/>
</dbReference>
<sequence length="496" mass="56291">MQALVEHYSKKGWLQRVEQCVLHMDISSLDFNQVVLLCREHRLHGALIYLFNKGLDDFRTPLEELLLVLRNCQREAAGALGYRMLVYLKYCFQGLAFPPGRGCISPARLQSVRKELLQFLLEDSSASSSWATVELPSKAPYPNLCHLLELDTDATLNVLGFAFEDNGISTSNYLSMDLTNTDVDSVEVKDLGGENEKLVQEVIDVLSVILDKSYFQRCCSTTNDGDRLVETWPSEKDAGCIFEFIARYVACGRAKVSGNILSHILEYLTLDAGISSVHTIESSKRREKQLLALLEVVPETDWDAPYLLHLCEKCQFHQACGFIHAIRHQHLASLDSYMKAMDEPIHAFSFIRDMMQQLHDKESDAFRVEVISRIPDLVILSREATIFLVVEHFYGQIQQILFSELQSHPKSLFLYLKTLIEVHSTGNLDFSCLSKGGGLENSTGIMSRHESDRVTAYLEALVDFPKILRNNPIHVTDEMTELYLEVNIQDLVLRCC</sequence>
<protein>
    <submittedName>
        <fullName evidence="1">Uncharacterized protein</fullName>
    </submittedName>
</protein>
<reference evidence="2" key="1">
    <citation type="journal article" date="2023" name="Nat. Plants">
        <title>Single-cell RNA sequencing provides a high-resolution roadmap for understanding the multicellular compartmentation of specialized metabolism.</title>
        <authorList>
            <person name="Sun S."/>
            <person name="Shen X."/>
            <person name="Li Y."/>
            <person name="Li Y."/>
            <person name="Wang S."/>
            <person name="Li R."/>
            <person name="Zhang H."/>
            <person name="Shen G."/>
            <person name="Guo B."/>
            <person name="Wei J."/>
            <person name="Xu J."/>
            <person name="St-Pierre B."/>
            <person name="Chen S."/>
            <person name="Sun C."/>
        </authorList>
    </citation>
    <scope>NUCLEOTIDE SEQUENCE [LARGE SCALE GENOMIC DNA]</scope>
</reference>
<keyword evidence="2" id="KW-1185">Reference proteome</keyword>
<evidence type="ECO:0000313" key="2">
    <source>
        <dbReference type="Proteomes" id="UP001060085"/>
    </source>
</evidence>
<evidence type="ECO:0000313" key="1">
    <source>
        <dbReference type="EMBL" id="KAI5662970.1"/>
    </source>
</evidence>